<evidence type="ECO:0000256" key="1">
    <source>
        <dbReference type="ARBA" id="ARBA00001974"/>
    </source>
</evidence>
<reference evidence="6" key="1">
    <citation type="journal article" date="2018" name="Antonie Van Leeuwenhoek">
        <title>Proteinivorax hydrogeniformans sp. nov., an anaerobic, haloalkaliphilic bacterium fermenting proteinaceous compounds with high hydrogen production.</title>
        <authorList>
            <person name="Boltyanskaya Y."/>
            <person name="Detkova E."/>
            <person name="Pimenov N."/>
            <person name="Kevbrin V."/>
        </authorList>
    </citation>
    <scope>NUCLEOTIDE SEQUENCE</scope>
    <source>
        <strain evidence="6">Z-710</strain>
    </source>
</reference>
<accession>A0AAU8HX43</accession>
<dbReference type="EMBL" id="CP159485">
    <property type="protein sequence ID" value="XCI29986.1"/>
    <property type="molecule type" value="Genomic_DNA"/>
</dbReference>
<evidence type="ECO:0000256" key="4">
    <source>
        <dbReference type="ARBA" id="ARBA00023002"/>
    </source>
</evidence>
<dbReference type="GO" id="GO:0033765">
    <property type="term" value="F:steroid dehydrogenase activity, acting on the CH-CH group of donors"/>
    <property type="evidence" value="ECO:0007669"/>
    <property type="project" value="UniProtKB-ARBA"/>
</dbReference>
<dbReference type="PANTHER" id="PTHR43400">
    <property type="entry name" value="FUMARATE REDUCTASE"/>
    <property type="match status" value="1"/>
</dbReference>
<keyword evidence="4" id="KW-0560">Oxidoreductase</keyword>
<name>A0AAU8HX43_9FIRM</name>
<proteinExistence type="predicted"/>
<evidence type="ECO:0000256" key="2">
    <source>
        <dbReference type="ARBA" id="ARBA00022630"/>
    </source>
</evidence>
<dbReference type="InterPro" id="IPR027477">
    <property type="entry name" value="Succ_DH/fumarate_Rdtase_cat_sf"/>
</dbReference>
<keyword evidence="3" id="KW-0274">FAD</keyword>
<dbReference type="SUPFAM" id="SSF51905">
    <property type="entry name" value="FAD/NAD(P)-binding domain"/>
    <property type="match status" value="1"/>
</dbReference>
<protein>
    <submittedName>
        <fullName evidence="6">FAD-binding protein</fullName>
    </submittedName>
</protein>
<evidence type="ECO:0000313" key="6">
    <source>
        <dbReference type="EMBL" id="XCI29986.1"/>
    </source>
</evidence>
<dbReference type="SUPFAM" id="SSF56425">
    <property type="entry name" value="Succinate dehydrogenase/fumarate reductase flavoprotein, catalytic domain"/>
    <property type="match status" value="1"/>
</dbReference>
<dbReference type="RefSeq" id="WP_353894529.1">
    <property type="nucleotide sequence ID" value="NZ_CP159485.1"/>
</dbReference>
<dbReference type="Gene3D" id="3.50.50.60">
    <property type="entry name" value="FAD/NAD(P)-binding domain"/>
    <property type="match status" value="1"/>
</dbReference>
<dbReference type="PANTHER" id="PTHR43400:SF7">
    <property type="entry name" value="FAD-DEPENDENT OXIDOREDUCTASE 2 FAD BINDING DOMAIN-CONTAINING PROTEIN"/>
    <property type="match status" value="1"/>
</dbReference>
<gene>
    <name evidence="6" type="ORF">PRVXH_000392</name>
</gene>
<organism evidence="6">
    <name type="scientific">Proteinivorax hydrogeniformans</name>
    <dbReference type="NCBI Taxonomy" id="1826727"/>
    <lineage>
        <taxon>Bacteria</taxon>
        <taxon>Bacillati</taxon>
        <taxon>Bacillota</taxon>
        <taxon>Clostridia</taxon>
        <taxon>Eubacteriales</taxon>
        <taxon>Proteinivoracaceae</taxon>
        <taxon>Proteinivorax</taxon>
    </lineage>
</organism>
<dbReference type="Gene3D" id="3.90.700.10">
    <property type="entry name" value="Succinate dehydrogenase/fumarate reductase flavoprotein, catalytic domain"/>
    <property type="match status" value="1"/>
</dbReference>
<evidence type="ECO:0000259" key="5">
    <source>
        <dbReference type="Pfam" id="PF00890"/>
    </source>
</evidence>
<reference evidence="6" key="2">
    <citation type="submission" date="2024-06" db="EMBL/GenBank/DDBJ databases">
        <authorList>
            <person name="Petrova K.O."/>
            <person name="Toshchakov S.V."/>
            <person name="Boltjanskaja Y.V."/>
            <person name="Kevbrin V.V."/>
        </authorList>
    </citation>
    <scope>NUCLEOTIDE SEQUENCE</scope>
    <source>
        <strain evidence="6">Z-710</strain>
    </source>
</reference>
<evidence type="ECO:0000256" key="3">
    <source>
        <dbReference type="ARBA" id="ARBA00022827"/>
    </source>
</evidence>
<dbReference type="InterPro" id="IPR036188">
    <property type="entry name" value="FAD/NAD-bd_sf"/>
</dbReference>
<sequence>MRVEPSTLSYTIDKYNGFVKNEKDLDFNRQSLSTPLTEGPFYAIEVIPGVHYCMGGIVINTNAQVIADNQVPIPGLFAAGEATGGIHGLNRLGGNSLLDAIVYGRIAGKNASNASK</sequence>
<keyword evidence="2" id="KW-0285">Flavoprotein</keyword>
<dbReference type="Pfam" id="PF00890">
    <property type="entry name" value="FAD_binding_2"/>
    <property type="match status" value="1"/>
</dbReference>
<dbReference type="InterPro" id="IPR050315">
    <property type="entry name" value="FAD-oxidoreductase_2"/>
</dbReference>
<comment type="cofactor">
    <cofactor evidence="1">
        <name>FAD</name>
        <dbReference type="ChEBI" id="CHEBI:57692"/>
    </cofactor>
</comment>
<feature type="domain" description="FAD-dependent oxidoreductase 2 FAD-binding" evidence="5">
    <location>
        <begin position="4"/>
        <end position="97"/>
    </location>
</feature>
<dbReference type="AlphaFoldDB" id="A0AAU8HX43"/>
<dbReference type="InterPro" id="IPR003953">
    <property type="entry name" value="FAD-dep_OxRdtase_2_FAD-bd"/>
</dbReference>